<evidence type="ECO:0000313" key="4">
    <source>
        <dbReference type="Proteomes" id="UP000531231"/>
    </source>
</evidence>
<dbReference type="Gene3D" id="6.10.250.2410">
    <property type="match status" value="1"/>
</dbReference>
<sequence length="300" mass="33803">MSTETAKTDNLQTPKADVPMDDLWQSETALIIPPDSAEDLTLHVDVQGFEGPMDLLLHLARNQKVDLTQISVLALAEQYLKFIELARDRKLELAADYLVMAAWLAYLKSRLLIPKVKDEDGETGEQLASVLQFRLKRLEAMRDAAGKLVNRDRLGRDVFARGMPETVLVEKTSLYSASLYDLLTAYASQRQRQAVSHVQIAKRTVWSLKEARVLLVRMVGELQDWVALDAFLLDYIARPEDRASAIASSFAASLELVREGRMELRQNAAFEPIFVRAAERKPVSSVSDDLKTDREDKDEA</sequence>
<dbReference type="PANTHER" id="PTHR33969">
    <property type="entry name" value="SEGREGATION AND CONDENSATION PROTEIN A"/>
    <property type="match status" value="1"/>
</dbReference>
<evidence type="ECO:0000256" key="2">
    <source>
        <dbReference type="SAM" id="MobiDB-lite"/>
    </source>
</evidence>
<dbReference type="PANTHER" id="PTHR33969:SF2">
    <property type="entry name" value="SEGREGATION AND CONDENSATION PROTEIN A"/>
    <property type="match status" value="1"/>
</dbReference>
<comment type="caution">
    <text evidence="3">The sequence shown here is derived from an EMBL/GenBank/DDBJ whole genome shotgun (WGS) entry which is preliminary data.</text>
</comment>
<reference evidence="3 4" key="1">
    <citation type="submission" date="2020-08" db="EMBL/GenBank/DDBJ databases">
        <title>Genomic Encyclopedia of Type Strains, Phase IV (KMG-IV): sequencing the most valuable type-strain genomes for metagenomic binning, comparative biology and taxonomic classification.</title>
        <authorList>
            <person name="Goeker M."/>
        </authorList>
    </citation>
    <scope>NUCLEOTIDE SEQUENCE [LARGE SCALE GENOMIC DNA]</scope>
    <source>
        <strain evidence="3 4">DSM 25620</strain>
    </source>
</reference>
<feature type="region of interest" description="Disordered" evidence="2">
    <location>
        <begin position="280"/>
        <end position="300"/>
    </location>
</feature>
<dbReference type="InterPro" id="IPR003768">
    <property type="entry name" value="ScpA"/>
</dbReference>
<evidence type="ECO:0000313" key="3">
    <source>
        <dbReference type="EMBL" id="MBB5091203.1"/>
    </source>
</evidence>
<organism evidence="3 4">
    <name type="scientific">Pseudochrobactrum saccharolyticum</name>
    <dbReference type="NCBI Taxonomy" id="354352"/>
    <lineage>
        <taxon>Bacteria</taxon>
        <taxon>Pseudomonadati</taxon>
        <taxon>Pseudomonadota</taxon>
        <taxon>Alphaproteobacteria</taxon>
        <taxon>Hyphomicrobiales</taxon>
        <taxon>Brucellaceae</taxon>
        <taxon>Pseudochrobactrum</taxon>
    </lineage>
</organism>
<accession>A0A7W8AIW9</accession>
<proteinExistence type="predicted"/>
<dbReference type="EMBL" id="JACHIL010000002">
    <property type="protein sequence ID" value="MBB5091203.1"/>
    <property type="molecule type" value="Genomic_DNA"/>
</dbReference>
<dbReference type="RefSeq" id="WP_374828064.1">
    <property type="nucleotide sequence ID" value="NZ_JACHIL010000002.1"/>
</dbReference>
<evidence type="ECO:0000256" key="1">
    <source>
        <dbReference type="ARBA" id="ARBA00044777"/>
    </source>
</evidence>
<dbReference type="AlphaFoldDB" id="A0A7W8AIW9"/>
<protein>
    <recommendedName>
        <fullName evidence="1">Segregation and condensation protein A</fullName>
    </recommendedName>
</protein>
<name>A0A7W8AIW9_9HYPH</name>
<dbReference type="Proteomes" id="UP000531231">
    <property type="component" value="Unassembled WGS sequence"/>
</dbReference>
<keyword evidence="4" id="KW-1185">Reference proteome</keyword>
<gene>
    <name evidence="3" type="ORF">HNQ68_001727</name>
</gene>
<dbReference type="Pfam" id="PF02616">
    <property type="entry name" value="SMC_ScpA"/>
    <property type="match status" value="1"/>
</dbReference>